<protein>
    <submittedName>
        <fullName evidence="2">Uncharacterized protein</fullName>
    </submittedName>
</protein>
<gene>
    <name evidence="2" type="ORF">FRD01_02540</name>
</gene>
<accession>A0A5B8XKR0</accession>
<dbReference type="AlphaFoldDB" id="A0A5B8XKR0"/>
<evidence type="ECO:0000256" key="1">
    <source>
        <dbReference type="SAM" id="MobiDB-lite"/>
    </source>
</evidence>
<dbReference type="Proteomes" id="UP000321595">
    <property type="component" value="Chromosome"/>
</dbReference>
<dbReference type="KEGG" id="bbae:FRD01_02540"/>
<proteinExistence type="predicted"/>
<dbReference type="RefSeq" id="WP_146957352.1">
    <property type="nucleotide sequence ID" value="NZ_CP042467.1"/>
</dbReference>
<dbReference type="EMBL" id="CP042467">
    <property type="protein sequence ID" value="QED26154.1"/>
    <property type="molecule type" value="Genomic_DNA"/>
</dbReference>
<feature type="compositionally biased region" description="Acidic residues" evidence="1">
    <location>
        <begin position="178"/>
        <end position="189"/>
    </location>
</feature>
<organism evidence="2 3">
    <name type="scientific">Microvenator marinus</name>
    <dbReference type="NCBI Taxonomy" id="2600177"/>
    <lineage>
        <taxon>Bacteria</taxon>
        <taxon>Deltaproteobacteria</taxon>
        <taxon>Bradymonadales</taxon>
        <taxon>Microvenatoraceae</taxon>
        <taxon>Microvenator</taxon>
    </lineage>
</organism>
<feature type="region of interest" description="Disordered" evidence="1">
    <location>
        <begin position="172"/>
        <end position="196"/>
    </location>
</feature>
<sequence length="196" mass="21699">MSKSQFERTPTTRTDTLLVSDKRVMEQFLRAVEKTLESAEEAATFAGAISDADLSLALVRLEQIQNTVERAHRIVQARLDDKPVEDFRSDEFDLLGEFADFESSAVIDDSDMDAQLDDDEPVEGLISVAESADILGLSMDEVIALMNSGELQAIANPGGQIMLEEVAVRARKPKEAEPSSDSELEDFDDILDRLFE</sequence>
<evidence type="ECO:0000313" key="2">
    <source>
        <dbReference type="EMBL" id="QED26154.1"/>
    </source>
</evidence>
<name>A0A5B8XKR0_9DELT</name>
<evidence type="ECO:0000313" key="3">
    <source>
        <dbReference type="Proteomes" id="UP000321595"/>
    </source>
</evidence>
<keyword evidence="3" id="KW-1185">Reference proteome</keyword>
<reference evidence="2 3" key="1">
    <citation type="submission" date="2019-08" db="EMBL/GenBank/DDBJ databases">
        <authorList>
            <person name="Liang Q."/>
        </authorList>
    </citation>
    <scope>NUCLEOTIDE SEQUENCE [LARGE SCALE GENOMIC DNA]</scope>
    <source>
        <strain evidence="2 3">V1718</strain>
    </source>
</reference>